<name>A0ABM7RKF7_9BACT</name>
<accession>A0ABM7RKF7</accession>
<reference evidence="2 3" key="1">
    <citation type="submission" date="2021-06" db="EMBL/GenBank/DDBJ databases">
        <title>Complete genome of Haloferula helveola possessing various polysaccharide degrading enzymes.</title>
        <authorList>
            <person name="Takami H."/>
            <person name="Huang C."/>
            <person name="Hamasaki K."/>
        </authorList>
    </citation>
    <scope>NUCLEOTIDE SEQUENCE [LARGE SCALE GENOMIC DNA]</scope>
    <source>
        <strain evidence="2 3">CN-1</strain>
    </source>
</reference>
<protein>
    <submittedName>
        <fullName evidence="2">Uncharacterized protein</fullName>
    </submittedName>
</protein>
<keyword evidence="3" id="KW-1185">Reference proteome</keyword>
<feature type="region of interest" description="Disordered" evidence="1">
    <location>
        <begin position="1"/>
        <end position="28"/>
    </location>
</feature>
<organism evidence="2 3">
    <name type="scientific">Haloferula helveola</name>
    <dbReference type="NCBI Taxonomy" id="490095"/>
    <lineage>
        <taxon>Bacteria</taxon>
        <taxon>Pseudomonadati</taxon>
        <taxon>Verrucomicrobiota</taxon>
        <taxon>Verrucomicrobiia</taxon>
        <taxon>Verrucomicrobiales</taxon>
        <taxon>Verrucomicrobiaceae</taxon>
        <taxon>Haloferula</taxon>
    </lineage>
</organism>
<feature type="region of interest" description="Disordered" evidence="1">
    <location>
        <begin position="43"/>
        <end position="126"/>
    </location>
</feature>
<evidence type="ECO:0000313" key="2">
    <source>
        <dbReference type="EMBL" id="BCX50129.1"/>
    </source>
</evidence>
<gene>
    <name evidence="2" type="ORF">HAHE_40370</name>
</gene>
<dbReference type="Proteomes" id="UP001374893">
    <property type="component" value="Chromosome"/>
</dbReference>
<dbReference type="EMBL" id="AP024702">
    <property type="protein sequence ID" value="BCX50129.1"/>
    <property type="molecule type" value="Genomic_DNA"/>
</dbReference>
<sequence>MTNFTPSQVALEGGNDLGGTHRPKAELGWGGFAFSESGSEFGGAIEDFHNGTRQMGEPAVGFGSENEVGGPLEPMPSADIRSGSQEETAPESFGGMTRVPLPPLSQDDNGQVVFMQRSRPDGRDRG</sequence>
<proteinExistence type="predicted"/>
<evidence type="ECO:0000313" key="3">
    <source>
        <dbReference type="Proteomes" id="UP001374893"/>
    </source>
</evidence>
<evidence type="ECO:0000256" key="1">
    <source>
        <dbReference type="SAM" id="MobiDB-lite"/>
    </source>
</evidence>